<accession>A0A8H5ZR61</accession>
<dbReference type="GO" id="GO:0031048">
    <property type="term" value="P:regulatory ncRNA-mediated heterochromatin formation"/>
    <property type="evidence" value="ECO:0007669"/>
    <property type="project" value="TreeGrafter"/>
</dbReference>
<comment type="caution">
    <text evidence="3">The sequence shown here is derived from an EMBL/GenBank/DDBJ whole genome shotgun (WGS) entry which is preliminary data.</text>
</comment>
<protein>
    <recommendedName>
        <fullName evidence="2">DNA2/NAM7 helicase-like C-terminal domain-containing protein</fullName>
    </recommendedName>
</protein>
<dbReference type="GO" id="GO:0031380">
    <property type="term" value="C:nuclear RNA-directed RNA polymerase complex"/>
    <property type="evidence" value="ECO:0007669"/>
    <property type="project" value="TreeGrafter"/>
</dbReference>
<gene>
    <name evidence="3" type="ORF">GGP41_006444</name>
</gene>
<dbReference type="Pfam" id="PF13087">
    <property type="entry name" value="AAA_12"/>
    <property type="match status" value="1"/>
</dbReference>
<dbReference type="CDD" id="cd18808">
    <property type="entry name" value="SF1_C_Upf1"/>
    <property type="match status" value="1"/>
</dbReference>
<evidence type="ECO:0000256" key="1">
    <source>
        <dbReference type="SAM" id="MobiDB-lite"/>
    </source>
</evidence>
<dbReference type="InterPro" id="IPR027417">
    <property type="entry name" value="P-loop_NTPase"/>
</dbReference>
<feature type="region of interest" description="Disordered" evidence="1">
    <location>
        <begin position="31"/>
        <end position="59"/>
    </location>
</feature>
<dbReference type="PANTHER" id="PTHR10887">
    <property type="entry name" value="DNA2/NAM7 HELICASE FAMILY"/>
    <property type="match status" value="1"/>
</dbReference>
<dbReference type="EMBL" id="WNKQ01000001">
    <property type="protein sequence ID" value="KAF5853701.1"/>
    <property type="molecule type" value="Genomic_DNA"/>
</dbReference>
<organism evidence="3 4">
    <name type="scientific">Cochliobolus sativus</name>
    <name type="common">Common root rot and spot blotch fungus</name>
    <name type="synonym">Bipolaris sorokiniana</name>
    <dbReference type="NCBI Taxonomy" id="45130"/>
    <lineage>
        <taxon>Eukaryota</taxon>
        <taxon>Fungi</taxon>
        <taxon>Dikarya</taxon>
        <taxon>Ascomycota</taxon>
        <taxon>Pezizomycotina</taxon>
        <taxon>Dothideomycetes</taxon>
        <taxon>Pleosporomycetidae</taxon>
        <taxon>Pleosporales</taxon>
        <taxon>Pleosporineae</taxon>
        <taxon>Pleosporaceae</taxon>
        <taxon>Bipolaris</taxon>
    </lineage>
</organism>
<dbReference type="AlphaFoldDB" id="A0A8H5ZR61"/>
<dbReference type="SUPFAM" id="SSF52540">
    <property type="entry name" value="P-loop containing nucleoside triphosphate hydrolases"/>
    <property type="match status" value="1"/>
</dbReference>
<dbReference type="InterPro" id="IPR041679">
    <property type="entry name" value="DNA2/NAM7-like_C"/>
</dbReference>
<name>A0A8H5ZR61_COCSA</name>
<dbReference type="Gene3D" id="3.40.50.300">
    <property type="entry name" value="P-loop containing nucleotide triphosphate hydrolases"/>
    <property type="match status" value="1"/>
</dbReference>
<feature type="domain" description="DNA2/NAM7 helicase-like C-terminal" evidence="2">
    <location>
        <begin position="48"/>
        <end position="126"/>
    </location>
</feature>
<evidence type="ECO:0000313" key="3">
    <source>
        <dbReference type="EMBL" id="KAF5853701.1"/>
    </source>
</evidence>
<feature type="compositionally biased region" description="Basic residues" evidence="1">
    <location>
        <begin position="48"/>
        <end position="59"/>
    </location>
</feature>
<evidence type="ECO:0000259" key="2">
    <source>
        <dbReference type="Pfam" id="PF13087"/>
    </source>
</evidence>
<dbReference type="InterPro" id="IPR045055">
    <property type="entry name" value="DNA2/NAM7-like"/>
</dbReference>
<proteinExistence type="predicted"/>
<dbReference type="InterPro" id="IPR047187">
    <property type="entry name" value="SF1_C_Upf1"/>
</dbReference>
<dbReference type="Proteomes" id="UP000624244">
    <property type="component" value="Unassembled WGS sequence"/>
</dbReference>
<sequence>MGQLRVLKDMLAEVVDLIIGEKDLEELCASDAEADTRDSGMKKERSMQRRQWKQQHHHQMVGKGKLLDGLRVASVDNFQGEEATAIIVSLVRSNKYQNCGFLKTPNRINVLLSRAKHGMYIIGDAKTSYHVLMWSSII</sequence>
<reference evidence="3" key="1">
    <citation type="submission" date="2019-11" db="EMBL/GenBank/DDBJ databases">
        <title>Bipolaris sorokiniana Genome sequencing.</title>
        <authorList>
            <person name="Wang H."/>
        </authorList>
    </citation>
    <scope>NUCLEOTIDE SEQUENCE</scope>
</reference>
<evidence type="ECO:0000313" key="4">
    <source>
        <dbReference type="Proteomes" id="UP000624244"/>
    </source>
</evidence>
<feature type="compositionally biased region" description="Basic and acidic residues" evidence="1">
    <location>
        <begin position="34"/>
        <end position="47"/>
    </location>
</feature>
<dbReference type="PANTHER" id="PTHR10887:SF445">
    <property type="entry name" value="NFX1-TYPE ZINC FINGER-CONTAINING PROTEIN 1"/>
    <property type="match status" value="1"/>
</dbReference>